<dbReference type="SMART" id="SM00028">
    <property type="entry name" value="TPR"/>
    <property type="match status" value="10"/>
</dbReference>
<keyword evidence="1" id="KW-0175">Coiled coil</keyword>
<sequence length="492" mass="54282">MRSLIVSALTLSVILVCMVAAVAAHQLPRGVLLEARTALAEGRVDAALVELESLVERFPDSPWVALWYGHAWRAKGDRRAAIDQYLRGLKLQPDNPELLIAVGDLQRDAGDLVRATDYYTRAVASAPSLAIAHRKAAAAEIERLRHGAAIGHLESYVKLVEDDLEALSEGLNVLGIEQYLNEDHDGAIATLERALSIDPNNGMAHFGLGMSLSDRSAEYDRALLHLRRSIELDSTNPTAHYIAGRILTAQGHLEEALEALKISLELSPNLADAHYRIALVYARLGDRETARNHQQRFQELAQLQDNLEAEETDIKQATDRDQFLFRYAATEALPSESLQEFRDAVAEILLAEPNNPGALTLSARGALVAGEIERGLEDIARALEIAPDQWESLYVNGILLYQAARHEEARLSLQQALQANPLSSLVHGGLGNVLVALGETRQAVEEYLVAINFDPEQPAHYLNLAIAYQKLGETELEAEAMENYRRLLRQHP</sequence>
<dbReference type="Pfam" id="PF13432">
    <property type="entry name" value="TPR_16"/>
    <property type="match status" value="2"/>
</dbReference>
<dbReference type="PANTHER" id="PTHR12558:SF13">
    <property type="entry name" value="CELL DIVISION CYCLE PROTEIN 27 HOMOLOG"/>
    <property type="match status" value="1"/>
</dbReference>
<dbReference type="PROSITE" id="PS50005">
    <property type="entry name" value="TPR"/>
    <property type="match status" value="4"/>
</dbReference>
<dbReference type="PANTHER" id="PTHR12558">
    <property type="entry name" value="CELL DIVISION CYCLE 16,23,27"/>
    <property type="match status" value="1"/>
</dbReference>
<reference evidence="2" key="1">
    <citation type="submission" date="2018-05" db="EMBL/GenBank/DDBJ databases">
        <authorList>
            <person name="Lanie J.A."/>
            <person name="Ng W.-L."/>
            <person name="Kazmierczak K.M."/>
            <person name="Andrzejewski T.M."/>
            <person name="Davidsen T.M."/>
            <person name="Wayne K.J."/>
            <person name="Tettelin H."/>
            <person name="Glass J.I."/>
            <person name="Rusch D."/>
            <person name="Podicherti R."/>
            <person name="Tsui H.-C.T."/>
            <person name="Winkler M.E."/>
        </authorList>
    </citation>
    <scope>NUCLEOTIDE SEQUENCE</scope>
</reference>
<dbReference type="EMBL" id="UINC01031277">
    <property type="protein sequence ID" value="SVB17070.1"/>
    <property type="molecule type" value="Genomic_DNA"/>
</dbReference>
<evidence type="ECO:0000313" key="2">
    <source>
        <dbReference type="EMBL" id="SVB17070.1"/>
    </source>
</evidence>
<protein>
    <submittedName>
        <fullName evidence="2">Uncharacterized protein</fullName>
    </submittedName>
</protein>
<dbReference type="Pfam" id="PF14559">
    <property type="entry name" value="TPR_19"/>
    <property type="match status" value="1"/>
</dbReference>
<dbReference type="Pfam" id="PF13414">
    <property type="entry name" value="TPR_11"/>
    <property type="match status" value="2"/>
</dbReference>
<feature type="coiled-coil region" evidence="1">
    <location>
        <begin position="290"/>
        <end position="320"/>
    </location>
</feature>
<dbReference type="Gene3D" id="1.25.40.10">
    <property type="entry name" value="Tetratricopeptide repeat domain"/>
    <property type="match status" value="3"/>
</dbReference>
<organism evidence="2">
    <name type="scientific">marine metagenome</name>
    <dbReference type="NCBI Taxonomy" id="408172"/>
    <lineage>
        <taxon>unclassified sequences</taxon>
        <taxon>metagenomes</taxon>
        <taxon>ecological metagenomes</taxon>
    </lineage>
</organism>
<gene>
    <name evidence="2" type="ORF">METZ01_LOCUS169924</name>
</gene>
<dbReference type="AlphaFoldDB" id="A0A382BTC1"/>
<evidence type="ECO:0000256" key="1">
    <source>
        <dbReference type="SAM" id="Coils"/>
    </source>
</evidence>
<proteinExistence type="predicted"/>
<dbReference type="InterPro" id="IPR011990">
    <property type="entry name" value="TPR-like_helical_dom_sf"/>
</dbReference>
<dbReference type="SUPFAM" id="SSF48452">
    <property type="entry name" value="TPR-like"/>
    <property type="match status" value="2"/>
</dbReference>
<name>A0A382BTC1_9ZZZZ</name>
<dbReference type="InterPro" id="IPR019734">
    <property type="entry name" value="TPR_rpt"/>
</dbReference>
<accession>A0A382BTC1</accession>